<dbReference type="Proteomes" id="UP000619265">
    <property type="component" value="Unassembled WGS sequence"/>
</dbReference>
<evidence type="ECO:0000256" key="6">
    <source>
        <dbReference type="ARBA" id="ARBA00023163"/>
    </source>
</evidence>
<evidence type="ECO:0000313" key="13">
    <source>
        <dbReference type="EMBL" id="KAF5461674.1"/>
    </source>
</evidence>
<feature type="region of interest" description="Disordered" evidence="10">
    <location>
        <begin position="104"/>
        <end position="124"/>
    </location>
</feature>
<keyword evidence="4 8" id="KW-0238">DNA-binding</keyword>
<comment type="similarity">
    <text evidence="2">Belongs to the HD-ZIP homeobox family. Class II subfamily.</text>
</comment>
<dbReference type="InterPro" id="IPR050762">
    <property type="entry name" value="HD-ZIP_Homeobox_LZ_Class_II"/>
</dbReference>
<protein>
    <recommendedName>
        <fullName evidence="12">Homeobox domain-containing protein</fullName>
    </recommendedName>
</protein>
<evidence type="ECO:0000256" key="7">
    <source>
        <dbReference type="ARBA" id="ARBA00023242"/>
    </source>
</evidence>
<evidence type="ECO:0000256" key="2">
    <source>
        <dbReference type="ARBA" id="ARBA00006074"/>
    </source>
</evidence>
<dbReference type="GO" id="GO:0043565">
    <property type="term" value="F:sequence-specific DNA binding"/>
    <property type="evidence" value="ECO:0007669"/>
    <property type="project" value="InterPro"/>
</dbReference>
<reference evidence="13" key="1">
    <citation type="submission" date="2015-10" db="EMBL/GenBank/DDBJ databases">
        <authorList>
            <person name="Martinez-Garcia P.J."/>
            <person name="Crepeau M.W."/>
            <person name="Puiu D."/>
            <person name="Gonzalez-Ibeas D."/>
            <person name="Whalen J."/>
            <person name="Stevens K."/>
            <person name="Paul R."/>
            <person name="Butterfield T."/>
            <person name="Britton M."/>
            <person name="Reagan R."/>
            <person name="Chakraborty S."/>
            <person name="Walawage S.L."/>
            <person name="Vasquez-Gross H.A."/>
            <person name="Cardeno C."/>
            <person name="Famula R."/>
            <person name="Pratt K."/>
            <person name="Kuruganti S."/>
            <person name="Aradhya M.K."/>
            <person name="Leslie C.A."/>
            <person name="Dandekar A.M."/>
            <person name="Salzberg S.L."/>
            <person name="Wegrzyn J.L."/>
            <person name="Langley C.H."/>
            <person name="Neale D.B."/>
        </authorList>
    </citation>
    <scope>NUCLEOTIDE SEQUENCE</scope>
    <source>
        <tissue evidence="13">Leaves</tissue>
    </source>
</reference>
<keyword evidence="3" id="KW-0805">Transcription regulation</keyword>
<dbReference type="GO" id="GO:0005634">
    <property type="term" value="C:nucleus"/>
    <property type="evidence" value="ECO:0007669"/>
    <property type="project" value="UniProtKB-SubCell"/>
</dbReference>
<sequence length="274" mass="30887">TLQLSHLTIILISLSFSLSLSLMEDDDQACNTRLNLGLGLGDQNCPRKERDIDRKKEKPLVCLDLTFALRPKEEAVNVDDHEISADPSTLKVNIDGYEDHQYLNKENKSSKNHHKKEGGGGGRKKLRLTKEQSILLEDSFKLHSTLNPAQKQTLAEQLKLKPRQVEVWFQNKRARTKLKQTEVDCEFLKKCCESLGDENRRLKKELQELRSLKVGQSPLYIQLQKAATLRMCPSCEKNILKANDQAGKNADVLDVVRKNKKLQSGFGAAAAAAN</sequence>
<feature type="signal peptide" evidence="11">
    <location>
        <begin position="1"/>
        <end position="19"/>
    </location>
</feature>
<dbReference type="PROSITE" id="PS50071">
    <property type="entry name" value="HOMEOBOX_2"/>
    <property type="match status" value="1"/>
</dbReference>
<feature type="non-terminal residue" evidence="13">
    <location>
        <position position="274"/>
    </location>
</feature>
<proteinExistence type="inferred from homology"/>
<keyword evidence="11" id="KW-0732">Signal</keyword>
<comment type="caution">
    <text evidence="13">The sequence shown here is derived from an EMBL/GenBank/DDBJ whole genome shotgun (WGS) entry which is preliminary data.</text>
</comment>
<evidence type="ECO:0000256" key="10">
    <source>
        <dbReference type="SAM" id="MobiDB-lite"/>
    </source>
</evidence>
<keyword evidence="6" id="KW-0804">Transcription</keyword>
<evidence type="ECO:0000256" key="11">
    <source>
        <dbReference type="SAM" id="SignalP"/>
    </source>
</evidence>
<gene>
    <name evidence="13" type="ORF">F2P56_017752</name>
</gene>
<dbReference type="Gramene" id="Jr08_04090_p1">
    <property type="protein sequence ID" value="cds.Jr08_04090_p1"/>
    <property type="gene ID" value="Jr08_04090"/>
</dbReference>
<reference evidence="13" key="2">
    <citation type="submission" date="2020-03" db="EMBL/GenBank/DDBJ databases">
        <title>Walnut 2.0.</title>
        <authorList>
            <person name="Marrano A."/>
            <person name="Britton M."/>
            <person name="Zimin A.V."/>
            <person name="Zaini P.A."/>
            <person name="Workman R."/>
            <person name="Puiu D."/>
            <person name="Bianco L."/>
            <person name="Allen B.J."/>
            <person name="Troggio M."/>
            <person name="Leslie C.A."/>
            <person name="Timp W."/>
            <person name="Dendekar A."/>
            <person name="Salzberg S.L."/>
            <person name="Neale D.B."/>
        </authorList>
    </citation>
    <scope>NUCLEOTIDE SEQUENCE</scope>
    <source>
        <tissue evidence="13">Leaves</tissue>
    </source>
</reference>
<organism evidence="13 14">
    <name type="scientific">Juglans regia</name>
    <name type="common">English walnut</name>
    <dbReference type="NCBI Taxonomy" id="51240"/>
    <lineage>
        <taxon>Eukaryota</taxon>
        <taxon>Viridiplantae</taxon>
        <taxon>Streptophyta</taxon>
        <taxon>Embryophyta</taxon>
        <taxon>Tracheophyta</taxon>
        <taxon>Spermatophyta</taxon>
        <taxon>Magnoliopsida</taxon>
        <taxon>eudicotyledons</taxon>
        <taxon>Gunneridae</taxon>
        <taxon>Pentapetalae</taxon>
        <taxon>rosids</taxon>
        <taxon>fabids</taxon>
        <taxon>Fagales</taxon>
        <taxon>Juglandaceae</taxon>
        <taxon>Juglans</taxon>
    </lineage>
</organism>
<dbReference type="InterPro" id="IPR009057">
    <property type="entry name" value="Homeodomain-like_sf"/>
</dbReference>
<dbReference type="GO" id="GO:0000981">
    <property type="term" value="F:DNA-binding transcription factor activity, RNA polymerase II-specific"/>
    <property type="evidence" value="ECO:0007669"/>
    <property type="project" value="InterPro"/>
</dbReference>
<evidence type="ECO:0000259" key="12">
    <source>
        <dbReference type="PROSITE" id="PS50071"/>
    </source>
</evidence>
<keyword evidence="7 8" id="KW-0539">Nucleus</keyword>
<dbReference type="PANTHER" id="PTHR45714:SF72">
    <property type="entry name" value="HOMEOBOX-LEUCINE ZIPPER PROTEIN HOX26-RELATED"/>
    <property type="match status" value="1"/>
</dbReference>
<dbReference type="Gene3D" id="1.10.10.60">
    <property type="entry name" value="Homeodomain-like"/>
    <property type="match status" value="1"/>
</dbReference>
<evidence type="ECO:0000256" key="8">
    <source>
        <dbReference type="PROSITE-ProRule" id="PRU00108"/>
    </source>
</evidence>
<dbReference type="AlphaFoldDB" id="A0A833UHG2"/>
<dbReference type="Pfam" id="PF00046">
    <property type="entry name" value="Homeodomain"/>
    <property type="match status" value="1"/>
</dbReference>
<dbReference type="PANTHER" id="PTHR45714">
    <property type="entry name" value="HOMEOBOX-LEUCINE ZIPPER PROTEIN HAT14"/>
    <property type="match status" value="1"/>
</dbReference>
<evidence type="ECO:0000256" key="9">
    <source>
        <dbReference type="RuleBase" id="RU000682"/>
    </source>
</evidence>
<feature type="domain" description="Homeobox" evidence="12">
    <location>
        <begin position="119"/>
        <end position="179"/>
    </location>
</feature>
<evidence type="ECO:0000313" key="14">
    <source>
        <dbReference type="Proteomes" id="UP000619265"/>
    </source>
</evidence>
<dbReference type="InterPro" id="IPR017970">
    <property type="entry name" value="Homeobox_CS"/>
</dbReference>
<dbReference type="EMBL" id="LIHL02000008">
    <property type="protein sequence ID" value="KAF5461674.1"/>
    <property type="molecule type" value="Genomic_DNA"/>
</dbReference>
<dbReference type="Pfam" id="PF02183">
    <property type="entry name" value="HALZ"/>
    <property type="match status" value="1"/>
</dbReference>
<dbReference type="SUPFAM" id="SSF46689">
    <property type="entry name" value="Homeodomain-like"/>
    <property type="match status" value="1"/>
</dbReference>
<feature type="compositionally biased region" description="Basic residues" evidence="10">
    <location>
        <begin position="110"/>
        <end position="124"/>
    </location>
</feature>
<feature type="chain" id="PRO_5032573696" description="Homeobox domain-containing protein" evidence="11">
    <location>
        <begin position="20"/>
        <end position="274"/>
    </location>
</feature>
<name>A0A833UHG2_JUGRE</name>
<keyword evidence="5 8" id="KW-0371">Homeobox</keyword>
<dbReference type="CDD" id="cd00086">
    <property type="entry name" value="homeodomain"/>
    <property type="match status" value="1"/>
</dbReference>
<accession>A0A833UHG2</accession>
<evidence type="ECO:0000256" key="1">
    <source>
        <dbReference type="ARBA" id="ARBA00004123"/>
    </source>
</evidence>
<evidence type="ECO:0000256" key="4">
    <source>
        <dbReference type="ARBA" id="ARBA00023125"/>
    </source>
</evidence>
<dbReference type="SMART" id="SM00340">
    <property type="entry name" value="HALZ"/>
    <property type="match status" value="1"/>
</dbReference>
<dbReference type="InterPro" id="IPR001356">
    <property type="entry name" value="HD"/>
</dbReference>
<dbReference type="SMART" id="SM00389">
    <property type="entry name" value="HOX"/>
    <property type="match status" value="1"/>
</dbReference>
<feature type="DNA-binding region" description="Homeobox" evidence="8">
    <location>
        <begin position="121"/>
        <end position="180"/>
    </location>
</feature>
<comment type="subcellular location">
    <subcellularLocation>
        <location evidence="1 8 9">Nucleus</location>
    </subcellularLocation>
</comment>
<evidence type="ECO:0000256" key="3">
    <source>
        <dbReference type="ARBA" id="ARBA00023015"/>
    </source>
</evidence>
<evidence type="ECO:0000256" key="5">
    <source>
        <dbReference type="ARBA" id="ARBA00023155"/>
    </source>
</evidence>
<dbReference type="InterPro" id="IPR003106">
    <property type="entry name" value="Leu_zip_homeo"/>
</dbReference>
<dbReference type="PROSITE" id="PS00027">
    <property type="entry name" value="HOMEOBOX_1"/>
    <property type="match status" value="1"/>
</dbReference>